<dbReference type="Proteomes" id="UP000663829">
    <property type="component" value="Unassembled WGS sequence"/>
</dbReference>
<sequence>MSDRPARESTYSSEADTRGLSVGKEETGVSWSISASVVGSVNLEDPRSRLQPEFRLFRESAIPRTRLRLFQEPVRGRVEVVFAEESVRGGVGVLFAEDSGRVRGRVDSRKSLGPDCRGVGGLFAEGWVGAPRGRGFREPTP</sequence>
<proteinExistence type="predicted"/>
<accession>A0A815EBZ4</accession>
<protein>
    <submittedName>
        <fullName evidence="2">Uncharacterized protein</fullName>
    </submittedName>
</protein>
<evidence type="ECO:0000256" key="1">
    <source>
        <dbReference type="SAM" id="MobiDB-lite"/>
    </source>
</evidence>
<evidence type="ECO:0000313" key="4">
    <source>
        <dbReference type="Proteomes" id="UP000663829"/>
    </source>
</evidence>
<dbReference type="AlphaFoldDB" id="A0A815EBZ4"/>
<name>A0A815EBZ4_9BILA</name>
<dbReference type="EMBL" id="CAJNOQ010012866">
    <property type="protein sequence ID" value="CAF1309578.1"/>
    <property type="molecule type" value="Genomic_DNA"/>
</dbReference>
<evidence type="ECO:0000313" key="2">
    <source>
        <dbReference type="EMBL" id="CAF1309578.1"/>
    </source>
</evidence>
<keyword evidence="4" id="KW-1185">Reference proteome</keyword>
<reference evidence="2" key="1">
    <citation type="submission" date="2021-02" db="EMBL/GenBank/DDBJ databases">
        <authorList>
            <person name="Nowell W R."/>
        </authorList>
    </citation>
    <scope>NUCLEOTIDE SEQUENCE</scope>
</reference>
<dbReference type="Proteomes" id="UP000681722">
    <property type="component" value="Unassembled WGS sequence"/>
</dbReference>
<dbReference type="EMBL" id="CAJOBC010041713">
    <property type="protein sequence ID" value="CAF4145792.1"/>
    <property type="molecule type" value="Genomic_DNA"/>
</dbReference>
<comment type="caution">
    <text evidence="2">The sequence shown here is derived from an EMBL/GenBank/DDBJ whole genome shotgun (WGS) entry which is preliminary data.</text>
</comment>
<organism evidence="2 4">
    <name type="scientific">Didymodactylos carnosus</name>
    <dbReference type="NCBI Taxonomy" id="1234261"/>
    <lineage>
        <taxon>Eukaryota</taxon>
        <taxon>Metazoa</taxon>
        <taxon>Spiralia</taxon>
        <taxon>Gnathifera</taxon>
        <taxon>Rotifera</taxon>
        <taxon>Eurotatoria</taxon>
        <taxon>Bdelloidea</taxon>
        <taxon>Philodinida</taxon>
        <taxon>Philodinidae</taxon>
        <taxon>Didymodactylos</taxon>
    </lineage>
</organism>
<evidence type="ECO:0000313" key="3">
    <source>
        <dbReference type="EMBL" id="CAF4145792.1"/>
    </source>
</evidence>
<gene>
    <name evidence="2" type="ORF">GPM918_LOCUS28927</name>
    <name evidence="3" type="ORF">SRO942_LOCUS29463</name>
</gene>
<feature type="region of interest" description="Disordered" evidence="1">
    <location>
        <begin position="1"/>
        <end position="28"/>
    </location>
</feature>